<dbReference type="InterPro" id="IPR012337">
    <property type="entry name" value="RNaseH-like_sf"/>
</dbReference>
<dbReference type="AlphaFoldDB" id="A0A9P5ZXJ5"/>
<feature type="non-terminal residue" evidence="1">
    <location>
        <position position="105"/>
    </location>
</feature>
<organism evidence="1 2">
    <name type="scientific">Pleurotus eryngii</name>
    <name type="common">Boletus of the steppes</name>
    <dbReference type="NCBI Taxonomy" id="5323"/>
    <lineage>
        <taxon>Eukaryota</taxon>
        <taxon>Fungi</taxon>
        <taxon>Dikarya</taxon>
        <taxon>Basidiomycota</taxon>
        <taxon>Agaricomycotina</taxon>
        <taxon>Agaricomycetes</taxon>
        <taxon>Agaricomycetidae</taxon>
        <taxon>Agaricales</taxon>
        <taxon>Pleurotineae</taxon>
        <taxon>Pleurotaceae</taxon>
        <taxon>Pleurotus</taxon>
    </lineage>
</organism>
<reference evidence="1" key="1">
    <citation type="submission" date="2020-11" db="EMBL/GenBank/DDBJ databases">
        <authorList>
            <consortium name="DOE Joint Genome Institute"/>
            <person name="Ahrendt S."/>
            <person name="Riley R."/>
            <person name="Andreopoulos W."/>
            <person name="Labutti K."/>
            <person name="Pangilinan J."/>
            <person name="Ruiz-Duenas F.J."/>
            <person name="Barrasa J.M."/>
            <person name="Sanchez-Garcia M."/>
            <person name="Camarero S."/>
            <person name="Miyauchi S."/>
            <person name="Serrano A."/>
            <person name="Linde D."/>
            <person name="Babiker R."/>
            <person name="Drula E."/>
            <person name="Ayuso-Fernandez I."/>
            <person name="Pacheco R."/>
            <person name="Padilla G."/>
            <person name="Ferreira P."/>
            <person name="Barriuso J."/>
            <person name="Kellner H."/>
            <person name="Castanera R."/>
            <person name="Alfaro M."/>
            <person name="Ramirez L."/>
            <person name="Pisabarro A.G."/>
            <person name="Kuo A."/>
            <person name="Tritt A."/>
            <person name="Lipzen A."/>
            <person name="He G."/>
            <person name="Yan M."/>
            <person name="Ng V."/>
            <person name="Cullen D."/>
            <person name="Martin F."/>
            <person name="Rosso M.-N."/>
            <person name="Henrissat B."/>
            <person name="Hibbett D."/>
            <person name="Martinez A.T."/>
            <person name="Grigoriev I.V."/>
        </authorList>
    </citation>
    <scope>NUCLEOTIDE SEQUENCE</scope>
    <source>
        <strain evidence="1">ATCC 90797</strain>
    </source>
</reference>
<sequence>SVHLRHLQLLCNVKTQWDSVFYMIRRLHELRQAIDYFLLMQANKDLADYKLNDAEWTALQDFEIILLVFQQLMSQECTPVLAGAIPAFEMFMASQEKLGTMNPHL</sequence>
<evidence type="ECO:0000313" key="1">
    <source>
        <dbReference type="EMBL" id="KAF9495317.1"/>
    </source>
</evidence>
<protein>
    <submittedName>
        <fullName evidence="1">Uncharacterized protein</fullName>
    </submittedName>
</protein>
<accession>A0A9P5ZXJ5</accession>
<name>A0A9P5ZXJ5_PLEER</name>
<dbReference type="OrthoDB" id="2790258at2759"/>
<feature type="non-terminal residue" evidence="1">
    <location>
        <position position="1"/>
    </location>
</feature>
<proteinExistence type="predicted"/>
<dbReference type="EMBL" id="MU154563">
    <property type="protein sequence ID" value="KAF9495317.1"/>
    <property type="molecule type" value="Genomic_DNA"/>
</dbReference>
<dbReference type="Proteomes" id="UP000807025">
    <property type="component" value="Unassembled WGS sequence"/>
</dbReference>
<keyword evidence="2" id="KW-1185">Reference proteome</keyword>
<comment type="caution">
    <text evidence="1">The sequence shown here is derived from an EMBL/GenBank/DDBJ whole genome shotgun (WGS) entry which is preliminary data.</text>
</comment>
<evidence type="ECO:0000313" key="2">
    <source>
        <dbReference type="Proteomes" id="UP000807025"/>
    </source>
</evidence>
<gene>
    <name evidence="1" type="ORF">BDN71DRAFT_1364148</name>
</gene>
<dbReference type="SUPFAM" id="SSF53098">
    <property type="entry name" value="Ribonuclease H-like"/>
    <property type="match status" value="1"/>
</dbReference>